<organism evidence="2">
    <name type="scientific">Panstrongylus lignarius</name>
    <dbReference type="NCBI Taxonomy" id="156445"/>
    <lineage>
        <taxon>Eukaryota</taxon>
        <taxon>Metazoa</taxon>
        <taxon>Ecdysozoa</taxon>
        <taxon>Arthropoda</taxon>
        <taxon>Hexapoda</taxon>
        <taxon>Insecta</taxon>
        <taxon>Pterygota</taxon>
        <taxon>Neoptera</taxon>
        <taxon>Paraneoptera</taxon>
        <taxon>Hemiptera</taxon>
        <taxon>Heteroptera</taxon>
        <taxon>Panheteroptera</taxon>
        <taxon>Cimicomorpha</taxon>
        <taxon>Reduviidae</taxon>
        <taxon>Triatominae</taxon>
        <taxon>Panstrongylus</taxon>
    </lineage>
</organism>
<reference evidence="2" key="1">
    <citation type="journal article" date="2018" name="PLoS Negl. Trop. Dis.">
        <title>An insight into the salivary gland and fat body transcriptome of Panstrongylus lignarius (Hemiptera: Heteroptera), the main vector of Chagas disease in Peru.</title>
        <authorList>
            <person name="Nevoa J.C."/>
            <person name="Mendes M.T."/>
            <person name="da Silva M.V."/>
            <person name="Soares S.C."/>
            <person name="Oliveira C.J.F."/>
            <person name="Ribeiro J.M.C."/>
        </authorList>
    </citation>
    <scope>NUCLEOTIDE SEQUENCE</scope>
</reference>
<evidence type="ECO:0000313" key="2">
    <source>
        <dbReference type="EMBL" id="JAW14740.1"/>
    </source>
</evidence>
<keyword evidence="1" id="KW-0732">Signal</keyword>
<sequence>MGASYLMLSFQLLTSVMAIKAVVSVEKILQTAELLACPLEKLVNKITQKPRFSSLTGTILWNSRKLCIFPLWSPLNCSAYELESRMNPRGTQWCQQRNDTTSSSF</sequence>
<proteinExistence type="predicted"/>
<feature type="chain" id="PRO_5013211454" evidence="1">
    <location>
        <begin position="19"/>
        <end position="105"/>
    </location>
</feature>
<evidence type="ECO:0000256" key="1">
    <source>
        <dbReference type="SAM" id="SignalP"/>
    </source>
</evidence>
<protein>
    <submittedName>
        <fullName evidence="2">Putative secreted protein</fullName>
    </submittedName>
</protein>
<dbReference type="AlphaFoldDB" id="A0A224Y153"/>
<name>A0A224Y153_9HEMI</name>
<dbReference type="EMBL" id="GFTR01001686">
    <property type="protein sequence ID" value="JAW14740.1"/>
    <property type="molecule type" value="Transcribed_RNA"/>
</dbReference>
<feature type="signal peptide" evidence="1">
    <location>
        <begin position="1"/>
        <end position="18"/>
    </location>
</feature>
<accession>A0A224Y153</accession>